<dbReference type="InterPro" id="IPR018108">
    <property type="entry name" value="MCP_transmembrane"/>
</dbReference>
<dbReference type="Pfam" id="PF00153">
    <property type="entry name" value="Mito_carr"/>
    <property type="match status" value="2"/>
</dbReference>
<accession>A0ABV0NYP2</accession>
<evidence type="ECO:0000256" key="2">
    <source>
        <dbReference type="ARBA" id="ARBA00006375"/>
    </source>
</evidence>
<evidence type="ECO:0000256" key="10">
    <source>
        <dbReference type="RuleBase" id="RU000488"/>
    </source>
</evidence>
<sequence>MRNEGPQGFFQGLTTTIAREVPGYFCFFGAYELCRTGFADYMKCDKDDIGVRALYSGLTPTMVRTFPANGALFLGYEASRKLMMKQFDD</sequence>
<dbReference type="SUPFAM" id="SSF103506">
    <property type="entry name" value="Mitochondrial carrier"/>
    <property type="match status" value="1"/>
</dbReference>
<comment type="similarity">
    <text evidence="2 10">Belongs to the mitochondrial carrier (TC 2.A.29) family.</text>
</comment>
<reference evidence="11 12" key="1">
    <citation type="submission" date="2021-06" db="EMBL/GenBank/DDBJ databases">
        <authorList>
            <person name="Palmer J.M."/>
        </authorList>
    </citation>
    <scope>NUCLEOTIDE SEQUENCE [LARGE SCALE GENOMIC DNA]</scope>
    <source>
        <strain evidence="11 12">GA_2019</strain>
        <tissue evidence="11">Muscle</tissue>
    </source>
</reference>
<keyword evidence="5" id="KW-0677">Repeat</keyword>
<keyword evidence="7" id="KW-0496">Mitochondrion</keyword>
<gene>
    <name evidence="11" type="ORF">GOODEAATRI_022647</name>
</gene>
<evidence type="ECO:0000313" key="12">
    <source>
        <dbReference type="Proteomes" id="UP001476798"/>
    </source>
</evidence>
<evidence type="ECO:0000313" key="11">
    <source>
        <dbReference type="EMBL" id="MEQ2175919.1"/>
    </source>
</evidence>
<keyword evidence="3 10" id="KW-0813">Transport</keyword>
<dbReference type="Gene3D" id="1.50.40.10">
    <property type="entry name" value="Mitochondrial carrier domain"/>
    <property type="match status" value="2"/>
</dbReference>
<dbReference type="InterPro" id="IPR050567">
    <property type="entry name" value="Mitochondrial_Carrier"/>
</dbReference>
<dbReference type="EMBL" id="JAHRIO010052314">
    <property type="protein sequence ID" value="MEQ2175919.1"/>
    <property type="molecule type" value="Genomic_DNA"/>
</dbReference>
<evidence type="ECO:0000256" key="5">
    <source>
        <dbReference type="ARBA" id="ARBA00022737"/>
    </source>
</evidence>
<feature type="repeat" description="Solcar" evidence="9">
    <location>
        <begin position="1"/>
        <end position="37"/>
    </location>
</feature>
<dbReference type="PANTHER" id="PTHR45624:SF22">
    <property type="entry name" value="MITOCHONDRIAL ORNITHINE TRANSPORTER 1"/>
    <property type="match status" value="1"/>
</dbReference>
<evidence type="ECO:0000256" key="7">
    <source>
        <dbReference type="ARBA" id="ARBA00023128"/>
    </source>
</evidence>
<dbReference type="PROSITE" id="PS50920">
    <property type="entry name" value="SOLCAR"/>
    <property type="match status" value="1"/>
</dbReference>
<keyword evidence="4 9" id="KW-0812">Transmembrane</keyword>
<evidence type="ECO:0000256" key="8">
    <source>
        <dbReference type="ARBA" id="ARBA00023136"/>
    </source>
</evidence>
<evidence type="ECO:0000256" key="9">
    <source>
        <dbReference type="PROSITE-ProRule" id="PRU00282"/>
    </source>
</evidence>
<evidence type="ECO:0000256" key="4">
    <source>
        <dbReference type="ARBA" id="ARBA00022692"/>
    </source>
</evidence>
<evidence type="ECO:0008006" key="13">
    <source>
        <dbReference type="Google" id="ProtNLM"/>
    </source>
</evidence>
<evidence type="ECO:0000256" key="1">
    <source>
        <dbReference type="ARBA" id="ARBA00004225"/>
    </source>
</evidence>
<organism evidence="11 12">
    <name type="scientific">Goodea atripinnis</name>
    <dbReference type="NCBI Taxonomy" id="208336"/>
    <lineage>
        <taxon>Eukaryota</taxon>
        <taxon>Metazoa</taxon>
        <taxon>Chordata</taxon>
        <taxon>Craniata</taxon>
        <taxon>Vertebrata</taxon>
        <taxon>Euteleostomi</taxon>
        <taxon>Actinopterygii</taxon>
        <taxon>Neopterygii</taxon>
        <taxon>Teleostei</taxon>
        <taxon>Neoteleostei</taxon>
        <taxon>Acanthomorphata</taxon>
        <taxon>Ovalentaria</taxon>
        <taxon>Atherinomorphae</taxon>
        <taxon>Cyprinodontiformes</taxon>
        <taxon>Goodeidae</taxon>
        <taxon>Goodea</taxon>
    </lineage>
</organism>
<evidence type="ECO:0000256" key="3">
    <source>
        <dbReference type="ARBA" id="ARBA00022448"/>
    </source>
</evidence>
<keyword evidence="8 9" id="KW-0472">Membrane</keyword>
<comment type="subcellular location">
    <subcellularLocation>
        <location evidence="1">Mitochondrion membrane</location>
        <topology evidence="1">Multi-pass membrane protein</topology>
    </subcellularLocation>
</comment>
<proteinExistence type="inferred from homology"/>
<dbReference type="Proteomes" id="UP001476798">
    <property type="component" value="Unassembled WGS sequence"/>
</dbReference>
<keyword evidence="6" id="KW-1133">Transmembrane helix</keyword>
<dbReference type="InterPro" id="IPR023395">
    <property type="entry name" value="MCP_dom_sf"/>
</dbReference>
<name>A0ABV0NYP2_9TELE</name>
<protein>
    <recommendedName>
        <fullName evidence="13">Mitochondrial carrier protein</fullName>
    </recommendedName>
</protein>
<keyword evidence="12" id="KW-1185">Reference proteome</keyword>
<dbReference type="PANTHER" id="PTHR45624">
    <property type="entry name" value="MITOCHONDRIAL BASIC AMINO ACIDS TRANSPORTER-RELATED"/>
    <property type="match status" value="1"/>
</dbReference>
<comment type="caution">
    <text evidence="11">The sequence shown here is derived from an EMBL/GenBank/DDBJ whole genome shotgun (WGS) entry which is preliminary data.</text>
</comment>
<evidence type="ECO:0000256" key="6">
    <source>
        <dbReference type="ARBA" id="ARBA00022989"/>
    </source>
</evidence>